<dbReference type="AlphaFoldDB" id="A0A9Q8QTP3"/>
<sequence>LDALAMLRIGASKHEYFPLHVVREPEDVVALDDLPGWIGDGSTAVESQVRHDHDSQEEKQSGDVGTLKLGAPTPLSPKKLYPCYNTRPED</sequence>
<accession>A0A9Q8QTP3</accession>
<dbReference type="OrthoDB" id="5381672at2759"/>
<gene>
    <name evidence="2" type="ORF">JDV02_010379</name>
</gene>
<dbReference type="EMBL" id="CP086365">
    <property type="protein sequence ID" value="UNI24646.1"/>
    <property type="molecule type" value="Genomic_DNA"/>
</dbReference>
<proteinExistence type="predicted"/>
<reference evidence="2" key="1">
    <citation type="submission" date="2021-11" db="EMBL/GenBank/DDBJ databases">
        <title>Purpureocillium_takamizusanense_genome.</title>
        <authorList>
            <person name="Nguyen N.-H."/>
        </authorList>
    </citation>
    <scope>NUCLEOTIDE SEQUENCE</scope>
    <source>
        <strain evidence="2">PT3</strain>
    </source>
</reference>
<dbReference type="GeneID" id="72072323"/>
<keyword evidence="3" id="KW-1185">Reference proteome</keyword>
<feature type="region of interest" description="Disordered" evidence="1">
    <location>
        <begin position="41"/>
        <end position="90"/>
    </location>
</feature>
<evidence type="ECO:0000256" key="1">
    <source>
        <dbReference type="SAM" id="MobiDB-lite"/>
    </source>
</evidence>
<feature type="compositionally biased region" description="Basic and acidic residues" evidence="1">
    <location>
        <begin position="48"/>
        <end position="61"/>
    </location>
</feature>
<name>A0A9Q8QTP3_9HYPO</name>
<protein>
    <submittedName>
        <fullName evidence="2">Uncharacterized protein</fullName>
    </submittedName>
</protein>
<dbReference type="KEGG" id="ptkz:JDV02_010379"/>
<organism evidence="2 3">
    <name type="scientific">Purpureocillium takamizusanense</name>
    <dbReference type="NCBI Taxonomy" id="2060973"/>
    <lineage>
        <taxon>Eukaryota</taxon>
        <taxon>Fungi</taxon>
        <taxon>Dikarya</taxon>
        <taxon>Ascomycota</taxon>
        <taxon>Pezizomycotina</taxon>
        <taxon>Sordariomycetes</taxon>
        <taxon>Hypocreomycetidae</taxon>
        <taxon>Hypocreales</taxon>
        <taxon>Ophiocordycipitaceae</taxon>
        <taxon>Purpureocillium</taxon>
    </lineage>
</organism>
<evidence type="ECO:0000313" key="2">
    <source>
        <dbReference type="EMBL" id="UNI24646.1"/>
    </source>
</evidence>
<evidence type="ECO:0000313" key="3">
    <source>
        <dbReference type="Proteomes" id="UP000829364"/>
    </source>
</evidence>
<feature type="non-terminal residue" evidence="2">
    <location>
        <position position="1"/>
    </location>
</feature>
<dbReference type="RefSeq" id="XP_047848127.1">
    <property type="nucleotide sequence ID" value="XM_047992114.1"/>
</dbReference>
<dbReference type="Proteomes" id="UP000829364">
    <property type="component" value="Chromosome 12"/>
</dbReference>